<name>A0AA37XD66_9MICO</name>
<reference evidence="2" key="1">
    <citation type="journal article" date="2014" name="Int. J. Syst. Evol. Microbiol.">
        <title>Complete genome sequence of Corynebacterium casei LMG S-19264T (=DSM 44701T), isolated from a smear-ripened cheese.</title>
        <authorList>
            <consortium name="US DOE Joint Genome Institute (JGI-PGF)"/>
            <person name="Walter F."/>
            <person name="Albersmeier A."/>
            <person name="Kalinowski J."/>
            <person name="Ruckert C."/>
        </authorList>
    </citation>
    <scope>NUCLEOTIDE SEQUENCE</scope>
    <source>
        <strain evidence="2">NBRC 112290</strain>
    </source>
</reference>
<reference evidence="2" key="2">
    <citation type="submission" date="2023-02" db="EMBL/GenBank/DDBJ databases">
        <authorList>
            <person name="Sun Q."/>
            <person name="Mori K."/>
        </authorList>
    </citation>
    <scope>NUCLEOTIDE SEQUENCE</scope>
    <source>
        <strain evidence="2">NBRC 112290</strain>
    </source>
</reference>
<dbReference type="Proteomes" id="UP001157161">
    <property type="component" value="Unassembled WGS sequence"/>
</dbReference>
<accession>A0AA37XD66</accession>
<feature type="chain" id="PRO_5041436639" description="Extracellular solute-binding protein" evidence="1">
    <location>
        <begin position="25"/>
        <end position="144"/>
    </location>
</feature>
<comment type="caution">
    <text evidence="2">The sequence shown here is derived from an EMBL/GenBank/DDBJ whole genome shotgun (WGS) entry which is preliminary data.</text>
</comment>
<evidence type="ECO:0008006" key="4">
    <source>
        <dbReference type="Google" id="ProtNLM"/>
    </source>
</evidence>
<gene>
    <name evidence="2" type="ORF">GCM10025875_12530</name>
</gene>
<keyword evidence="3" id="KW-1185">Reference proteome</keyword>
<sequence>MTGSIPRRRYGATAAVGLASLVLAACGSGSSDSPTSGEGGGTDADAITYLHRLPDGEGMTPVSEIVDRWNAENPDSQVEATKFDGAAAEMVLKLETDIKAGNGVCLAQLGYGEVPDMYVKGLVQDVTEETAPISTTSRRVPSPG</sequence>
<dbReference type="AlphaFoldDB" id="A0AA37XD66"/>
<organism evidence="2 3">
    <name type="scientific">Litorihabitans aurantiacus</name>
    <dbReference type="NCBI Taxonomy" id="1930061"/>
    <lineage>
        <taxon>Bacteria</taxon>
        <taxon>Bacillati</taxon>
        <taxon>Actinomycetota</taxon>
        <taxon>Actinomycetes</taxon>
        <taxon>Micrococcales</taxon>
        <taxon>Beutenbergiaceae</taxon>
        <taxon>Litorihabitans</taxon>
    </lineage>
</organism>
<evidence type="ECO:0000313" key="2">
    <source>
        <dbReference type="EMBL" id="GMA31261.1"/>
    </source>
</evidence>
<evidence type="ECO:0000313" key="3">
    <source>
        <dbReference type="Proteomes" id="UP001157161"/>
    </source>
</evidence>
<proteinExistence type="predicted"/>
<dbReference type="SUPFAM" id="SSF53850">
    <property type="entry name" value="Periplasmic binding protein-like II"/>
    <property type="match status" value="1"/>
</dbReference>
<feature type="signal peptide" evidence="1">
    <location>
        <begin position="1"/>
        <end position="24"/>
    </location>
</feature>
<dbReference type="Gene3D" id="3.40.190.10">
    <property type="entry name" value="Periplasmic binding protein-like II"/>
    <property type="match status" value="1"/>
</dbReference>
<dbReference type="PROSITE" id="PS51257">
    <property type="entry name" value="PROKAR_LIPOPROTEIN"/>
    <property type="match status" value="1"/>
</dbReference>
<dbReference type="RefSeq" id="WP_284250119.1">
    <property type="nucleotide sequence ID" value="NZ_BSUM01000001.1"/>
</dbReference>
<evidence type="ECO:0000256" key="1">
    <source>
        <dbReference type="SAM" id="SignalP"/>
    </source>
</evidence>
<protein>
    <recommendedName>
        <fullName evidence="4">Extracellular solute-binding protein</fullName>
    </recommendedName>
</protein>
<keyword evidence="1" id="KW-0732">Signal</keyword>
<dbReference type="EMBL" id="BSUM01000001">
    <property type="protein sequence ID" value="GMA31261.1"/>
    <property type="molecule type" value="Genomic_DNA"/>
</dbReference>